<sequence length="65" mass="7175">MASSVVPPGPLMPETERLFEHSGDARRLPISPLSMDVVGAHGRRPHHLLSRDLEAPGRRWGDAVR</sequence>
<feature type="compositionally biased region" description="Basic and acidic residues" evidence="1">
    <location>
        <begin position="14"/>
        <end position="25"/>
    </location>
</feature>
<evidence type="ECO:0000256" key="1">
    <source>
        <dbReference type="SAM" id="MobiDB-lite"/>
    </source>
</evidence>
<feature type="region of interest" description="Disordered" evidence="1">
    <location>
        <begin position="1"/>
        <end position="25"/>
    </location>
</feature>
<protein>
    <submittedName>
        <fullName evidence="2">Uncharacterized protein</fullName>
    </submittedName>
</protein>
<keyword evidence="3" id="KW-1185">Reference proteome</keyword>
<organism evidence="2 3">
    <name type="scientific">Corallococcus praedator</name>
    <dbReference type="NCBI Taxonomy" id="2316724"/>
    <lineage>
        <taxon>Bacteria</taxon>
        <taxon>Pseudomonadati</taxon>
        <taxon>Myxococcota</taxon>
        <taxon>Myxococcia</taxon>
        <taxon>Myxococcales</taxon>
        <taxon>Cystobacterineae</taxon>
        <taxon>Myxococcaceae</taxon>
        <taxon>Corallococcus</taxon>
    </lineage>
</organism>
<feature type="region of interest" description="Disordered" evidence="1">
    <location>
        <begin position="44"/>
        <end position="65"/>
    </location>
</feature>
<dbReference type="Proteomes" id="UP000278907">
    <property type="component" value="Unassembled WGS sequence"/>
</dbReference>
<comment type="caution">
    <text evidence="2">The sequence shown here is derived from an EMBL/GenBank/DDBJ whole genome shotgun (WGS) entry which is preliminary data.</text>
</comment>
<proteinExistence type="predicted"/>
<dbReference type="EMBL" id="RAWI01000067">
    <property type="protein sequence ID" value="RKI11006.1"/>
    <property type="molecule type" value="Genomic_DNA"/>
</dbReference>
<feature type="compositionally biased region" description="Basic and acidic residues" evidence="1">
    <location>
        <begin position="49"/>
        <end position="65"/>
    </location>
</feature>
<name>A0ABX9QK46_9BACT</name>
<reference evidence="2 3" key="1">
    <citation type="submission" date="2018-09" db="EMBL/GenBank/DDBJ databases">
        <authorList>
            <person name="Livingstone P.G."/>
            <person name="Whitworth D.E."/>
        </authorList>
    </citation>
    <scope>NUCLEOTIDE SEQUENCE [LARGE SCALE GENOMIC DNA]</scope>
    <source>
        <strain evidence="2 3">CA031B</strain>
    </source>
</reference>
<evidence type="ECO:0000313" key="2">
    <source>
        <dbReference type="EMBL" id="RKI11006.1"/>
    </source>
</evidence>
<accession>A0ABX9QK46</accession>
<gene>
    <name evidence="2" type="ORF">D7Y13_11805</name>
</gene>
<evidence type="ECO:0000313" key="3">
    <source>
        <dbReference type="Proteomes" id="UP000278907"/>
    </source>
</evidence>